<evidence type="ECO:0000256" key="1">
    <source>
        <dbReference type="SAM" id="Phobius"/>
    </source>
</evidence>
<proteinExistence type="predicted"/>
<dbReference type="RefSeq" id="WP_244824681.1">
    <property type="nucleotide sequence ID" value="NZ_CP112998.1"/>
</dbReference>
<keyword evidence="3" id="KW-0540">Nuclease</keyword>
<protein>
    <submittedName>
        <fullName evidence="3">Endonuclease/exonuclease/phosphatase family protein</fullName>
    </submittedName>
</protein>
<feature type="transmembrane region" description="Helical" evidence="1">
    <location>
        <begin position="12"/>
        <end position="31"/>
    </location>
</feature>
<dbReference type="Proteomes" id="UP001164653">
    <property type="component" value="Chromosome"/>
</dbReference>
<evidence type="ECO:0000313" key="3">
    <source>
        <dbReference type="EMBL" id="WAC13191.1"/>
    </source>
</evidence>
<sequence>MKGVKKVLWFPYKVFAFYTILIYILILWIPFEGWLAGFMMMSFPAVILMHLISLPIWFIIERKKALLPLALLLGGCIFLSRTYGFGGKDLSVASDGEHTFSVMNYNVHSFQRYSDLRDGQMRKQIGDMKEWVAGSGADVICMPEYFADASKLFNMDEMLTKKGFKHSLRYQQVNSKYNYLGLALFSRFPIVASRDTVFESQNGMIQADIRIKKDTVRVIGLHLFSMTLKLGNLVHQKKMDGVKREGRITFSRIKMGFVRHAAELEVLESWMDASPYPVIVCGDFNEMPYGYVYGKLRRKLNNGFEEGGKGFGFTFNHLPYFIRIDHQFYSPEKLNLVNFTTYNKIDYSDHYPVMGTYKFTKTAEDR</sequence>
<dbReference type="Pfam" id="PF03372">
    <property type="entry name" value="Exo_endo_phos"/>
    <property type="match status" value="1"/>
</dbReference>
<feature type="transmembrane region" description="Helical" evidence="1">
    <location>
        <begin position="37"/>
        <end position="58"/>
    </location>
</feature>
<keyword evidence="1" id="KW-0472">Membrane</keyword>
<keyword evidence="1" id="KW-0812">Transmembrane</keyword>
<feature type="transmembrane region" description="Helical" evidence="1">
    <location>
        <begin position="65"/>
        <end position="84"/>
    </location>
</feature>
<dbReference type="SUPFAM" id="SSF56219">
    <property type="entry name" value="DNase I-like"/>
    <property type="match status" value="1"/>
</dbReference>
<feature type="domain" description="Endonuclease/exonuclease/phosphatase" evidence="2">
    <location>
        <begin position="103"/>
        <end position="350"/>
    </location>
</feature>
<dbReference type="AlphaFoldDB" id="A0A9E8NDW0"/>
<dbReference type="InterPro" id="IPR005135">
    <property type="entry name" value="Endo/exonuclease/phosphatase"/>
</dbReference>
<keyword evidence="1" id="KW-1133">Transmembrane helix</keyword>
<name>A0A9E8NDW0_9BACT</name>
<evidence type="ECO:0000259" key="2">
    <source>
        <dbReference type="Pfam" id="PF03372"/>
    </source>
</evidence>
<keyword evidence="4" id="KW-1185">Reference proteome</keyword>
<reference evidence="3" key="1">
    <citation type="submission" date="2022-11" db="EMBL/GenBank/DDBJ databases">
        <title>Dyadobacter pollutisoli sp. nov., isolated from plastic dumped soil.</title>
        <authorList>
            <person name="Kim J.M."/>
            <person name="Kim K.R."/>
            <person name="Lee J.K."/>
            <person name="Hao L."/>
            <person name="Jeon C.O."/>
        </authorList>
    </citation>
    <scope>NUCLEOTIDE SEQUENCE</scope>
    <source>
        <strain evidence="3">U1</strain>
    </source>
</reference>
<dbReference type="KEGG" id="dpf:ON006_04335"/>
<gene>
    <name evidence="3" type="ORF">ON006_04335</name>
</gene>
<evidence type="ECO:0000313" key="4">
    <source>
        <dbReference type="Proteomes" id="UP001164653"/>
    </source>
</evidence>
<keyword evidence="3" id="KW-0378">Hydrolase</keyword>
<dbReference type="InterPro" id="IPR036691">
    <property type="entry name" value="Endo/exonu/phosph_ase_sf"/>
</dbReference>
<dbReference type="CDD" id="cd09084">
    <property type="entry name" value="EEP-2"/>
    <property type="match status" value="1"/>
</dbReference>
<organism evidence="3 4">
    <name type="scientific">Dyadobacter pollutisoli</name>
    <dbReference type="NCBI Taxonomy" id="2910158"/>
    <lineage>
        <taxon>Bacteria</taxon>
        <taxon>Pseudomonadati</taxon>
        <taxon>Bacteroidota</taxon>
        <taxon>Cytophagia</taxon>
        <taxon>Cytophagales</taxon>
        <taxon>Spirosomataceae</taxon>
        <taxon>Dyadobacter</taxon>
    </lineage>
</organism>
<accession>A0A9E8NDW0</accession>
<dbReference type="GO" id="GO:0004519">
    <property type="term" value="F:endonuclease activity"/>
    <property type="evidence" value="ECO:0007669"/>
    <property type="project" value="UniProtKB-KW"/>
</dbReference>
<dbReference type="Gene3D" id="3.60.10.10">
    <property type="entry name" value="Endonuclease/exonuclease/phosphatase"/>
    <property type="match status" value="1"/>
</dbReference>
<keyword evidence="3" id="KW-0255">Endonuclease</keyword>
<dbReference type="EMBL" id="CP112998">
    <property type="protein sequence ID" value="WAC13191.1"/>
    <property type="molecule type" value="Genomic_DNA"/>
</dbReference>